<keyword evidence="4" id="KW-1185">Reference proteome</keyword>
<name>A0AAD3DDB4_9STRA</name>
<dbReference type="SMART" id="SM00411">
    <property type="entry name" value="BHL"/>
    <property type="match status" value="1"/>
</dbReference>
<evidence type="ECO:0000256" key="2">
    <source>
        <dbReference type="RuleBase" id="RU003939"/>
    </source>
</evidence>
<dbReference type="EMBL" id="BLLK01000069">
    <property type="protein sequence ID" value="GFH60554.1"/>
    <property type="molecule type" value="Genomic_DNA"/>
</dbReference>
<evidence type="ECO:0000256" key="1">
    <source>
        <dbReference type="ARBA" id="ARBA00023125"/>
    </source>
</evidence>
<dbReference type="InterPro" id="IPR000119">
    <property type="entry name" value="Hist_DNA-bd"/>
</dbReference>
<dbReference type="GO" id="GO:0003677">
    <property type="term" value="F:DNA binding"/>
    <property type="evidence" value="ECO:0007669"/>
    <property type="project" value="UniProtKB-KW"/>
</dbReference>
<dbReference type="PANTHER" id="PTHR33175">
    <property type="entry name" value="DNA-BINDING PROTEIN HU"/>
    <property type="match status" value="1"/>
</dbReference>
<keyword evidence="1" id="KW-0238">DNA-binding</keyword>
<comment type="similarity">
    <text evidence="2">Belongs to the bacterial histone-like protein family.</text>
</comment>
<reference evidence="3 4" key="1">
    <citation type="journal article" date="2021" name="Sci. Rep.">
        <title>The genome of the diatom Chaetoceros tenuissimus carries an ancient integrated fragment of an extant virus.</title>
        <authorList>
            <person name="Hongo Y."/>
            <person name="Kimura K."/>
            <person name="Takaki Y."/>
            <person name="Yoshida Y."/>
            <person name="Baba S."/>
            <person name="Kobayashi G."/>
            <person name="Nagasaki K."/>
            <person name="Hano T."/>
            <person name="Tomaru Y."/>
        </authorList>
    </citation>
    <scope>NUCLEOTIDE SEQUENCE [LARGE SCALE GENOMIC DNA]</scope>
    <source>
        <strain evidence="3 4">NIES-3715</strain>
    </source>
</reference>
<dbReference type="InterPro" id="IPR010992">
    <property type="entry name" value="IHF-like_DNA-bd_dom_sf"/>
</dbReference>
<dbReference type="SUPFAM" id="SSF47729">
    <property type="entry name" value="IHF-like DNA-binding proteins"/>
    <property type="match status" value="1"/>
</dbReference>
<comment type="caution">
    <text evidence="3">The sequence shown here is derived from an EMBL/GenBank/DDBJ whole genome shotgun (WGS) entry which is preliminary data.</text>
</comment>
<dbReference type="Pfam" id="PF00216">
    <property type="entry name" value="Bac_DNA_binding"/>
    <property type="match status" value="1"/>
</dbReference>
<organism evidence="3 4">
    <name type="scientific">Chaetoceros tenuissimus</name>
    <dbReference type="NCBI Taxonomy" id="426638"/>
    <lineage>
        <taxon>Eukaryota</taxon>
        <taxon>Sar</taxon>
        <taxon>Stramenopiles</taxon>
        <taxon>Ochrophyta</taxon>
        <taxon>Bacillariophyta</taxon>
        <taxon>Coscinodiscophyceae</taxon>
        <taxon>Chaetocerotophycidae</taxon>
        <taxon>Chaetocerotales</taxon>
        <taxon>Chaetocerotaceae</taxon>
        <taxon>Chaetoceros</taxon>
    </lineage>
</organism>
<evidence type="ECO:0000313" key="4">
    <source>
        <dbReference type="Proteomes" id="UP001054902"/>
    </source>
</evidence>
<protein>
    <submittedName>
        <fullName evidence="3">Uncharacterized protein</fullName>
    </submittedName>
</protein>
<dbReference type="Gene3D" id="4.10.520.10">
    <property type="entry name" value="IHF-like DNA-binding proteins"/>
    <property type="match status" value="1"/>
</dbReference>
<evidence type="ECO:0000313" key="3">
    <source>
        <dbReference type="EMBL" id="GFH60554.1"/>
    </source>
</evidence>
<dbReference type="Proteomes" id="UP001054902">
    <property type="component" value="Unassembled WGS sequence"/>
</dbReference>
<dbReference type="GO" id="GO:0030527">
    <property type="term" value="F:structural constituent of chromatin"/>
    <property type="evidence" value="ECO:0007669"/>
    <property type="project" value="InterPro"/>
</dbReference>
<proteinExistence type="inferred from homology"/>
<dbReference type="PANTHER" id="PTHR33175:SF3">
    <property type="entry name" value="DNA-BINDING PROTEIN HU-BETA"/>
    <property type="match status" value="1"/>
</dbReference>
<dbReference type="AlphaFoldDB" id="A0AAD3DDB4"/>
<sequence>MSVSRSVSLATKWMVRNKQITSTSSSTRSIFSMFDKNNAGAKVVGAKKEESPIKKAAIPAVNTNVSSFNKKFSSTPTTETISKKDIVDAVAEMHELTNAKADRIVKQVFDMIAENVSENKRVTIHGFGSFDRCFSKERKVKNTLTKGMTITVPAKNRVRFRASVVLKDLVNQK</sequence>
<accession>A0AAD3DDB4</accession>
<gene>
    <name evidence="3" type="ORF">CTEN210_17030</name>
</gene>